<name>A0A511N8Y2_DEIC1</name>
<reference evidence="2 3" key="1">
    <citation type="submission" date="2019-07" db="EMBL/GenBank/DDBJ databases">
        <title>Whole genome shotgun sequence of Deinococcus cellulosilyticus NBRC 106333.</title>
        <authorList>
            <person name="Hosoyama A."/>
            <person name="Uohara A."/>
            <person name="Ohji S."/>
            <person name="Ichikawa N."/>
        </authorList>
    </citation>
    <scope>NUCLEOTIDE SEQUENCE [LARGE SCALE GENOMIC DNA]</scope>
    <source>
        <strain evidence="2 3">NBRC 106333</strain>
    </source>
</reference>
<evidence type="ECO:0000313" key="3">
    <source>
        <dbReference type="Proteomes" id="UP000321306"/>
    </source>
</evidence>
<proteinExistence type="predicted"/>
<keyword evidence="3" id="KW-1185">Reference proteome</keyword>
<organism evidence="2 3">
    <name type="scientific">Deinococcus cellulosilyticus (strain DSM 18568 / NBRC 106333 / KACC 11606 / 5516J-15)</name>
    <dbReference type="NCBI Taxonomy" id="1223518"/>
    <lineage>
        <taxon>Bacteria</taxon>
        <taxon>Thermotogati</taxon>
        <taxon>Deinococcota</taxon>
        <taxon>Deinococci</taxon>
        <taxon>Deinococcales</taxon>
        <taxon>Deinococcaceae</taxon>
        <taxon>Deinococcus</taxon>
    </lineage>
</organism>
<gene>
    <name evidence="2" type="primary">bdbD</name>
    <name evidence="2" type="ORF">DC3_45810</name>
</gene>
<comment type="caution">
    <text evidence="2">The sequence shown here is derived from an EMBL/GenBank/DDBJ whole genome shotgun (WGS) entry which is preliminary data.</text>
</comment>
<dbReference type="EMBL" id="BJXB01000026">
    <property type="protein sequence ID" value="GEM48946.1"/>
    <property type="molecule type" value="Genomic_DNA"/>
</dbReference>
<protein>
    <submittedName>
        <fullName evidence="2">Thioredoxin</fullName>
    </submittedName>
</protein>
<feature type="domain" description="Thioredoxin-like fold" evidence="1">
    <location>
        <begin position="28"/>
        <end position="186"/>
    </location>
</feature>
<dbReference type="Pfam" id="PF13462">
    <property type="entry name" value="Thioredoxin_4"/>
    <property type="match status" value="1"/>
</dbReference>
<sequence length="209" mass="23649">MGGTAGVYSVALDEQREAARDAFLSRSPMWGNKESNIVIVEFGDFNCKACQALHQKVYREAIEQHVRSGRAVYYYVDVGILGKDSEAGSRFLYCLQKHDSALASTFVDSLYARPEQHWNASKYRRLYQNLKGEQLSTLQGCTRSRAAQAFVKENQYRMRKSMVRELPGLVVGDRQPNFNPQDVEALLQEMSGWTVSIPIADPLYTGQTH</sequence>
<accession>A0A511N8Y2</accession>
<evidence type="ECO:0000313" key="2">
    <source>
        <dbReference type="EMBL" id="GEM48946.1"/>
    </source>
</evidence>
<dbReference type="Gene3D" id="3.40.30.10">
    <property type="entry name" value="Glutaredoxin"/>
    <property type="match status" value="1"/>
</dbReference>
<dbReference type="AlphaFoldDB" id="A0A511N8Y2"/>
<dbReference type="Proteomes" id="UP000321306">
    <property type="component" value="Unassembled WGS sequence"/>
</dbReference>
<dbReference type="InterPro" id="IPR012336">
    <property type="entry name" value="Thioredoxin-like_fold"/>
</dbReference>
<dbReference type="SUPFAM" id="SSF52833">
    <property type="entry name" value="Thioredoxin-like"/>
    <property type="match status" value="1"/>
</dbReference>
<evidence type="ECO:0000259" key="1">
    <source>
        <dbReference type="Pfam" id="PF13462"/>
    </source>
</evidence>
<dbReference type="InterPro" id="IPR036249">
    <property type="entry name" value="Thioredoxin-like_sf"/>
</dbReference>